<dbReference type="AlphaFoldDB" id="A0A2H0TWH9"/>
<accession>A0A2H0TWH9</accession>
<feature type="compositionally biased region" description="Basic and acidic residues" evidence="1">
    <location>
        <begin position="120"/>
        <end position="141"/>
    </location>
</feature>
<evidence type="ECO:0000256" key="1">
    <source>
        <dbReference type="SAM" id="MobiDB-lite"/>
    </source>
</evidence>
<reference evidence="3" key="1">
    <citation type="submission" date="2017-09" db="EMBL/GenBank/DDBJ databases">
        <title>Depth-based differentiation of microbial function through sediment-hosted aquifers and enrichment of novel symbionts in the deep terrestrial subsurface.</title>
        <authorList>
            <person name="Probst A.J."/>
            <person name="Ladd B."/>
            <person name="Jarett J.K."/>
            <person name="Geller-Mcgrath D.E."/>
            <person name="Sieber C.M.K."/>
            <person name="Emerson J.B."/>
            <person name="Anantharaman K."/>
            <person name="Thomas B.C."/>
            <person name="Malmstrom R."/>
            <person name="Stieglmeier M."/>
            <person name="Klingl A."/>
            <person name="Woyke T."/>
            <person name="Ryan C.M."/>
            <person name="Banfield J.F."/>
        </authorList>
    </citation>
    <scope>NUCLEOTIDE SEQUENCE [LARGE SCALE GENOMIC DNA]</scope>
</reference>
<proteinExistence type="predicted"/>
<evidence type="ECO:0000313" key="2">
    <source>
        <dbReference type="EMBL" id="PIR76508.1"/>
    </source>
</evidence>
<sequence>MSKFPEGGNMPSRKFPTAELLDETSEHEQAKNLQWSDGVVNIELPRDTDGNIHLVYHTKKGKEMNCIVREDLVKQGSDTSDPQLPLQDEKTGKVFAVGFQRLIDTVVDVNPNVQTHKKDKWAQRADAMDSTTDRAARHDNASVDTQAQEALEEQIEEAGYNEASDTEVLPPRSKAKRAAKKTGDVLTGVANAVTDTLYKGRTIELDDTEGKQKRRPKDKWAKKAAKLEKITDTDAATENAAREAVELQKLRQKIADSEYDTATETGAMPQSKLRKGVEVVGEAMTDTADAVTGILQRGDTGSLSKMSGTHWQNEYNNVKRVGDKTADKQIDATIDKYNRQADLEEQARVDQEIVDSKFDEKSVERKLRKQQKGPWWKRMLGIKNK</sequence>
<feature type="region of interest" description="Disordered" evidence="1">
    <location>
        <begin position="117"/>
        <end position="182"/>
    </location>
</feature>
<dbReference type="EMBL" id="PFBY01000021">
    <property type="protein sequence ID" value="PIR76508.1"/>
    <property type="molecule type" value="Genomic_DNA"/>
</dbReference>
<protein>
    <submittedName>
        <fullName evidence="2">Uncharacterized protein</fullName>
    </submittedName>
</protein>
<feature type="region of interest" description="Disordered" evidence="1">
    <location>
        <begin position="1"/>
        <end position="31"/>
    </location>
</feature>
<comment type="caution">
    <text evidence="2">The sequence shown here is derived from an EMBL/GenBank/DDBJ whole genome shotgun (WGS) entry which is preliminary data.</text>
</comment>
<dbReference type="Proteomes" id="UP000231530">
    <property type="component" value="Unassembled WGS sequence"/>
</dbReference>
<gene>
    <name evidence="2" type="ORF">COU32_01640</name>
</gene>
<organism evidence="2 3">
    <name type="scientific">Candidatus Magasanikbacteria bacterium CG10_big_fil_rev_8_21_14_0_10_42_10</name>
    <dbReference type="NCBI Taxonomy" id="1974649"/>
    <lineage>
        <taxon>Bacteria</taxon>
        <taxon>Candidatus Magasanikiibacteriota</taxon>
    </lineage>
</organism>
<name>A0A2H0TWH9_9BACT</name>
<evidence type="ECO:0000313" key="3">
    <source>
        <dbReference type="Proteomes" id="UP000231530"/>
    </source>
</evidence>